<dbReference type="NCBIfam" id="TIGR00056">
    <property type="entry name" value="MlaE family lipid ABC transporter permease subunit"/>
    <property type="match status" value="1"/>
</dbReference>
<reference evidence="8 9" key="1">
    <citation type="submission" date="2020-08" db="EMBL/GenBank/DDBJ databases">
        <title>Edaphobacter telluris sp. nov. and Acidobacterium dinghuensis sp. nov., two acidobacteria isolated from forest soil.</title>
        <authorList>
            <person name="Fu J."/>
            <person name="Qiu L."/>
        </authorList>
    </citation>
    <scope>NUCLEOTIDE SEQUENCE [LARGE SCALE GENOMIC DNA]</scope>
    <source>
        <strain evidence="8">4Y35</strain>
    </source>
</reference>
<feature type="transmembrane region" description="Helical" evidence="7">
    <location>
        <begin position="196"/>
        <end position="217"/>
    </location>
</feature>
<evidence type="ECO:0000256" key="7">
    <source>
        <dbReference type="RuleBase" id="RU362044"/>
    </source>
</evidence>
<proteinExistence type="inferred from homology"/>
<sequence length="260" mass="27202">MAAIATLDRAAKKGVSAVQQYALISGRALGNLFHRPFYGADIITQADIIGVGSIPIVILTGFFTGGVLALQSASTLAQFGAAAVTGQLVALSMIKELGPVLTSLMVSGRNASGMASELGSMMVTEQIDAMRALGTDPLKKLVMPRITATVIMLFFLTIISDAIGILGGAAVSVFLLSQDGSQYFHTAYQSLRYADIVQGLAKPLFFGLIISTIGCYYGMTTRGGTQGVGRSTTQAVVVSSVLIIASDFIISRFMIGIFGR</sequence>
<feature type="transmembrane region" description="Helical" evidence="7">
    <location>
        <begin position="150"/>
        <end position="176"/>
    </location>
</feature>
<dbReference type="Pfam" id="PF02405">
    <property type="entry name" value="MlaE"/>
    <property type="match status" value="1"/>
</dbReference>
<evidence type="ECO:0000313" key="8">
    <source>
        <dbReference type="EMBL" id="QNI34410.1"/>
    </source>
</evidence>
<dbReference type="GO" id="GO:0043190">
    <property type="term" value="C:ATP-binding cassette (ABC) transporter complex"/>
    <property type="evidence" value="ECO:0007669"/>
    <property type="project" value="InterPro"/>
</dbReference>
<keyword evidence="5 7" id="KW-1133">Transmembrane helix</keyword>
<dbReference type="InterPro" id="IPR003453">
    <property type="entry name" value="ABC_MlaE_roteobac"/>
</dbReference>
<gene>
    <name evidence="8" type="ORF">H7849_11255</name>
</gene>
<evidence type="ECO:0000256" key="4">
    <source>
        <dbReference type="ARBA" id="ARBA00022692"/>
    </source>
</evidence>
<comment type="subcellular location">
    <subcellularLocation>
        <location evidence="1">Membrane</location>
        <topology evidence="1">Multi-pass membrane protein</topology>
    </subcellularLocation>
</comment>
<keyword evidence="9" id="KW-1185">Reference proteome</keyword>
<comment type="similarity">
    <text evidence="2 7">Belongs to the MlaE permease family.</text>
</comment>
<evidence type="ECO:0000256" key="3">
    <source>
        <dbReference type="ARBA" id="ARBA00022448"/>
    </source>
</evidence>
<keyword evidence="4 7" id="KW-0812">Transmembrane</keyword>
<protein>
    <submittedName>
        <fullName evidence="8">ABC transporter permease</fullName>
    </submittedName>
</protein>
<dbReference type="AlphaFoldDB" id="A0A7G8BPE0"/>
<evidence type="ECO:0000256" key="2">
    <source>
        <dbReference type="ARBA" id="ARBA00007556"/>
    </source>
</evidence>
<evidence type="ECO:0000256" key="1">
    <source>
        <dbReference type="ARBA" id="ARBA00004141"/>
    </source>
</evidence>
<dbReference type="Proteomes" id="UP000515312">
    <property type="component" value="Chromosome"/>
</dbReference>
<evidence type="ECO:0000313" key="9">
    <source>
        <dbReference type="Proteomes" id="UP000515312"/>
    </source>
</evidence>
<dbReference type="KEGG" id="adin:H7849_11255"/>
<dbReference type="PANTHER" id="PTHR30188">
    <property type="entry name" value="ABC TRANSPORTER PERMEASE PROTEIN-RELATED"/>
    <property type="match status" value="1"/>
</dbReference>
<dbReference type="InterPro" id="IPR030802">
    <property type="entry name" value="Permease_MalE"/>
</dbReference>
<feature type="transmembrane region" description="Helical" evidence="7">
    <location>
        <begin position="48"/>
        <end position="70"/>
    </location>
</feature>
<organism evidence="8 9">
    <name type="scientific">Alloacidobacterium dinghuense</name>
    <dbReference type="NCBI Taxonomy" id="2763107"/>
    <lineage>
        <taxon>Bacteria</taxon>
        <taxon>Pseudomonadati</taxon>
        <taxon>Acidobacteriota</taxon>
        <taxon>Terriglobia</taxon>
        <taxon>Terriglobales</taxon>
        <taxon>Acidobacteriaceae</taxon>
        <taxon>Alloacidobacterium</taxon>
    </lineage>
</organism>
<dbReference type="PANTHER" id="PTHR30188:SF4">
    <property type="entry name" value="PROTEIN TRIGALACTOSYLDIACYLGLYCEROL 1, CHLOROPLASTIC"/>
    <property type="match status" value="1"/>
</dbReference>
<dbReference type="RefSeq" id="WP_186746564.1">
    <property type="nucleotide sequence ID" value="NZ_CP060394.1"/>
</dbReference>
<dbReference type="EMBL" id="CP060394">
    <property type="protein sequence ID" value="QNI34410.1"/>
    <property type="molecule type" value="Genomic_DNA"/>
</dbReference>
<keyword evidence="6 7" id="KW-0472">Membrane</keyword>
<evidence type="ECO:0000256" key="5">
    <source>
        <dbReference type="ARBA" id="ARBA00022989"/>
    </source>
</evidence>
<evidence type="ECO:0000256" key="6">
    <source>
        <dbReference type="ARBA" id="ARBA00023136"/>
    </source>
</evidence>
<name>A0A7G8BPE0_9BACT</name>
<keyword evidence="3" id="KW-0813">Transport</keyword>
<accession>A0A7G8BPE0</accession>
<dbReference type="GO" id="GO:0005548">
    <property type="term" value="F:phospholipid transporter activity"/>
    <property type="evidence" value="ECO:0007669"/>
    <property type="project" value="TreeGrafter"/>
</dbReference>
<feature type="transmembrane region" description="Helical" evidence="7">
    <location>
        <begin position="237"/>
        <end position="258"/>
    </location>
</feature>
<comment type="caution">
    <text evidence="7">Lacks conserved residue(s) required for the propagation of feature annotation.</text>
</comment>